<dbReference type="InterPro" id="IPR019400">
    <property type="entry name" value="Peptidase_C65_otubain"/>
</dbReference>
<gene>
    <name evidence="16" type="primary">tmcA</name>
    <name evidence="16" type="ORF">SPIL2461_LOCUS3815</name>
</gene>
<dbReference type="OrthoDB" id="18915at2759"/>
<feature type="transmembrane region" description="Helical" evidence="14">
    <location>
        <begin position="615"/>
        <end position="637"/>
    </location>
</feature>
<keyword evidence="8" id="KW-0378">Hydrolase</keyword>
<reference evidence="16" key="1">
    <citation type="submission" date="2021-02" db="EMBL/GenBank/DDBJ databases">
        <authorList>
            <person name="Dougan E. K."/>
            <person name="Rhodes N."/>
            <person name="Thang M."/>
            <person name="Chan C."/>
        </authorList>
    </citation>
    <scope>NUCLEOTIDE SEQUENCE</scope>
</reference>
<dbReference type="PROSITE" id="PS50802">
    <property type="entry name" value="OTU"/>
    <property type="match status" value="1"/>
</dbReference>
<comment type="caution">
    <text evidence="16">The sequence shown here is derived from an EMBL/GenBank/DDBJ whole genome shotgun (WGS) entry which is preliminary data.</text>
</comment>
<dbReference type="Pfam" id="PF05127">
    <property type="entry name" value="NAT10_TcmA_helicase"/>
    <property type="match status" value="1"/>
</dbReference>
<evidence type="ECO:0000256" key="9">
    <source>
        <dbReference type="ARBA" id="ARBA00022807"/>
    </source>
</evidence>
<dbReference type="Gene3D" id="3.80.10.10">
    <property type="entry name" value="Ribonuclease Inhibitor"/>
    <property type="match status" value="2"/>
</dbReference>
<dbReference type="InterPro" id="IPR027417">
    <property type="entry name" value="P-loop_NTPase"/>
</dbReference>
<dbReference type="InterPro" id="IPR007807">
    <property type="entry name" value="TcmA/NAT10_helicase"/>
</dbReference>
<feature type="transmembrane region" description="Helical" evidence="14">
    <location>
        <begin position="808"/>
        <end position="834"/>
    </location>
</feature>
<feature type="transmembrane region" description="Helical" evidence="14">
    <location>
        <begin position="867"/>
        <end position="890"/>
    </location>
</feature>
<dbReference type="GO" id="GO:0004843">
    <property type="term" value="F:cysteine-type deubiquitinase activity"/>
    <property type="evidence" value="ECO:0007669"/>
    <property type="project" value="UniProtKB-EC"/>
</dbReference>
<evidence type="ECO:0000256" key="5">
    <source>
        <dbReference type="ARBA" id="ARBA00022692"/>
    </source>
</evidence>
<keyword evidence="6" id="KW-0547">Nucleotide-binding</keyword>
<comment type="catalytic activity">
    <reaction evidence="1">
        <text>Thiol-dependent hydrolysis of ester, thioester, amide, peptide and isopeptide bonds formed by the C-terminal Gly of ubiquitin (a 76-residue protein attached to proteins as an intracellular targeting signal).</text>
        <dbReference type="EC" id="3.4.19.12"/>
    </reaction>
</comment>
<accession>A0A812KTF4</accession>
<evidence type="ECO:0000313" key="17">
    <source>
        <dbReference type="Proteomes" id="UP000649617"/>
    </source>
</evidence>
<dbReference type="GO" id="GO:0005254">
    <property type="term" value="F:chloride channel activity"/>
    <property type="evidence" value="ECO:0007669"/>
    <property type="project" value="TreeGrafter"/>
</dbReference>
<evidence type="ECO:0000256" key="14">
    <source>
        <dbReference type="SAM" id="Phobius"/>
    </source>
</evidence>
<dbReference type="Gene3D" id="3.40.630.30">
    <property type="match status" value="1"/>
</dbReference>
<dbReference type="InterPro" id="IPR042468">
    <property type="entry name" value="Peptidase_C65_otubain_sub1"/>
</dbReference>
<dbReference type="GO" id="GO:0016020">
    <property type="term" value="C:membrane"/>
    <property type="evidence" value="ECO:0007669"/>
    <property type="project" value="UniProtKB-SubCell"/>
</dbReference>
<feature type="region of interest" description="Disordered" evidence="13">
    <location>
        <begin position="1"/>
        <end position="60"/>
    </location>
</feature>
<keyword evidence="4" id="KW-0645">Protease</keyword>
<evidence type="ECO:0000256" key="13">
    <source>
        <dbReference type="SAM" id="MobiDB-lite"/>
    </source>
</evidence>
<evidence type="ECO:0000256" key="3">
    <source>
        <dbReference type="ARBA" id="ARBA00012759"/>
    </source>
</evidence>
<keyword evidence="9" id="KW-0788">Thiol protease</keyword>
<sequence length="2096" mass="233750">MPFVRDHSTKELLQQDSYKQRQERPRGGGIHEDVEEEEEAQRPGGYIPVAGQPMPQTQRKLPPSDVVMVFPYKEGAVPHVPLVGQPTPLAELEVEYAENPAFLAKVKGLEERFASLRRTSPDGNCFYRAYLFGIFEQLAGNKERQAALTSRLAGALDLCIEAGYQKVGIEGFYEEFMESIERLGAEGSSVSTVEAVMEENSDYLVCWARVLTSAYLKRRAEDFSGFLTAHSSIEQFCAQEVDPVNTEADHLQIMALSAFLSVPVTVVYLDRSTGDAAEHPFAHDSTLPFAPVHLLYRPGHYDVLYPSGSSWPPTTYRGTDSPDGVLAKRNTVIHTLSDTGLVLMLYYSRDRDEIFVRIAADPQHLRQVAEMIRYQLELKPQYLSAFADYKNDYAGRRDMNYRDRCVVSHLYETHADKEKEGDYPQKDAIFRTVDRLRLIDHIVRSGDRSCAGIDVGQLLHDGDLIHYFPLHEQGKLQDMDKDWFKTFVMGRNIHKVRDYFGERIALYFLFMSHFIKWMVIPTLIGCFCCVLDLFMQTPNNWTAAFLCVGVGLFSTTFIHFWRRKSNLYALKWGTFSMKKKPEPTRPEFYGVSRINPVTSRVDRFYPWSERIWKVLFSYSVITVSLIALFFVVGILMVLRHIFHKNGGRITFQVINALIVELLNTLFTMLANWLTDRENHRSYSEHANHLLAKMVVFKFINCYVSLYYIAFLKAHSYLFGMPMTCVNDDCLNDLGSQLAIFMIMRLTVQNMIELGAPYAVMYYREYTEGNTFKTSLFTNPMTIMPDLSSPEKQSKKEDYDVYQDMDEVLILYGYTVLFVVACPWIPLITMISLVLECFMDQKKLVLLFRRPFPSPASNNEPWDTAFDVFGMIAMATNTAVVVFASNVFANWSHHHKILLFLVVEHCMIGFRILMSTLFPAVPYEVRMLAMQQQVMVHRHLNLGGEEDDHETRASAMMATAQPPPLVHDADEEEDGQTEVYCEIGRDRLDIFSQLGGARHTDFTLQRGAPSFTVVDDSATLSNQLLEQPLERPTSAVASCQSARGQSARVTNPFHQTPAKPSWANLTEGCFRTAWRVLCRWPQASRNQDVPGQNVHFEVDKDGPRDLQADPADGSCSQATIPTLLATGSVWLKVLSFCSGHEALTVVPCCVATLACAHDGQGRLLAGSVTLLRASAADQLARISPHLLVKLSLPSLASGAEGEQTLKMLAGMREQLRALKEVSVHIAPPRLPRVSGESREDRTQAVSGLASALSAALPWCLDSFHANLRGGCLLADDSVLAELVSATPKHLTRLGLDLNSFSCRDAHAVARVIARVTGLRELRLLFHGRSFAWLGTGTEDAGTEELASALPAGLEKLHLMLESSSQGATALCKALPTSLQQLALDLQVTAPNANTSLAQALAAALGGLSVLQLRLGDFNMSLKDLRTLVGALPHSLCDLRLDLCCRDIGDDGASALATNLPKGLERVTLCLRDWRFTAVGVRLLVAAIPRSARQERIGSRWCTMLEQIESGDSGLVQVWRQEGEPAPNMSDSLRMLAQGQQRSVQTLELTPNREQRELFEIILGIKASRPLLVLGKRGRGKSAALGMAAAVLLQRTGGRILVTSPSKDASSQLFWAAECFLGSDTLRKVGPCKLLFGRKGSLEFVAPERLAEAGRIQLKEAFLIVDEAAGFPVNFTASILQRAGRVLLATTLDGYEGSGNGFLIRAIPQLRAARRGLQIRELQTCWRWAHGCPLEVLSRAALLLDAAPATVSQDKADTIAKSAVLEVVDQTVIDDDGRLKELYGLLRVGHYKTKPSDLETFLDAKGIIWLALRHESRYYGITISGIEEPVLDMDKAHSLWLARCQVAANLTAQTLTRDAGVLDAAKLRFARVMRWCLHPDLRRYGLGERLLEESLSHLKSLERVDAIAAHFGATSWLIKLWLRQGARVVHLSHGCDPSSGQHSVSVLIPLTEQAERVTEVLQMRLQQQLPELLLGPLADLAAEALQELLKEIGCRKADHQDQLDAWSFAFGARCLSNCKVGLRSVVLEARALAANLPVGMTRLNISLRHCCLGRDGEQALRPLARRWNAVPHSWVRVYEKTAASVGLQRCCEWDLWED</sequence>
<proteinExistence type="predicted"/>
<evidence type="ECO:0000256" key="7">
    <source>
        <dbReference type="ARBA" id="ARBA00022786"/>
    </source>
</evidence>
<dbReference type="Gene3D" id="3.40.50.300">
    <property type="entry name" value="P-loop containing nucleotide triphosphate hydrolases"/>
    <property type="match status" value="1"/>
</dbReference>
<dbReference type="GO" id="GO:0006508">
    <property type="term" value="P:proteolysis"/>
    <property type="evidence" value="ECO:0007669"/>
    <property type="project" value="UniProtKB-KW"/>
</dbReference>
<keyword evidence="5 14" id="KW-0812">Transmembrane</keyword>
<dbReference type="PANTHER" id="PTHR12308">
    <property type="entry name" value="ANOCTAMIN"/>
    <property type="match status" value="1"/>
</dbReference>
<evidence type="ECO:0000256" key="4">
    <source>
        <dbReference type="ARBA" id="ARBA00022670"/>
    </source>
</evidence>
<evidence type="ECO:0000256" key="11">
    <source>
        <dbReference type="ARBA" id="ARBA00022989"/>
    </source>
</evidence>
<dbReference type="PANTHER" id="PTHR12308:SF73">
    <property type="entry name" value="ANOCTAMIN"/>
    <property type="match status" value="1"/>
</dbReference>
<evidence type="ECO:0000256" key="12">
    <source>
        <dbReference type="ARBA" id="ARBA00023136"/>
    </source>
</evidence>
<feature type="transmembrane region" description="Helical" evidence="14">
    <location>
        <begin position="689"/>
        <end position="710"/>
    </location>
</feature>
<evidence type="ECO:0000256" key="8">
    <source>
        <dbReference type="ARBA" id="ARBA00022801"/>
    </source>
</evidence>
<dbReference type="InterPro" id="IPR032675">
    <property type="entry name" value="LRR_dom_sf"/>
</dbReference>
<protein>
    <recommendedName>
        <fullName evidence="3">ubiquitinyl hydrolase 1</fullName>
        <ecNumber evidence="3">3.4.19.12</ecNumber>
    </recommendedName>
</protein>
<evidence type="ECO:0000259" key="15">
    <source>
        <dbReference type="PROSITE" id="PS50802"/>
    </source>
</evidence>
<dbReference type="SUPFAM" id="SSF54001">
    <property type="entry name" value="Cysteine proteinases"/>
    <property type="match status" value="1"/>
</dbReference>
<dbReference type="CDD" id="cd22749">
    <property type="entry name" value="Otubain_C65"/>
    <property type="match status" value="1"/>
</dbReference>
<evidence type="ECO:0000256" key="10">
    <source>
        <dbReference type="ARBA" id="ARBA00022840"/>
    </source>
</evidence>
<evidence type="ECO:0000256" key="6">
    <source>
        <dbReference type="ARBA" id="ARBA00022741"/>
    </source>
</evidence>
<dbReference type="EMBL" id="CAJNIZ010004769">
    <property type="protein sequence ID" value="CAE7235814.1"/>
    <property type="molecule type" value="Genomic_DNA"/>
</dbReference>
<feature type="transmembrane region" description="Helical" evidence="14">
    <location>
        <begin position="541"/>
        <end position="561"/>
    </location>
</feature>
<dbReference type="InterPro" id="IPR042467">
    <property type="entry name" value="Peptidase_C65_otubain_sub2"/>
</dbReference>
<keyword evidence="12 14" id="KW-0472">Membrane</keyword>
<dbReference type="Gene3D" id="3.30.200.60">
    <property type="entry name" value="Peptidase C65 Otubain, subdomain 1"/>
    <property type="match status" value="1"/>
</dbReference>
<feature type="compositionally biased region" description="Basic and acidic residues" evidence="13">
    <location>
        <begin position="1"/>
        <end position="10"/>
    </location>
</feature>
<organism evidence="16 17">
    <name type="scientific">Symbiodinium pilosum</name>
    <name type="common">Dinoflagellate</name>
    <dbReference type="NCBI Taxonomy" id="2952"/>
    <lineage>
        <taxon>Eukaryota</taxon>
        <taxon>Sar</taxon>
        <taxon>Alveolata</taxon>
        <taxon>Dinophyceae</taxon>
        <taxon>Suessiales</taxon>
        <taxon>Symbiodiniaceae</taxon>
        <taxon>Symbiodinium</taxon>
    </lineage>
</organism>
<name>A0A812KTF4_SYMPI</name>
<dbReference type="SUPFAM" id="SSF55729">
    <property type="entry name" value="Acyl-CoA N-acyltransferases (Nat)"/>
    <property type="match status" value="1"/>
</dbReference>
<dbReference type="GO" id="GO:0005524">
    <property type="term" value="F:ATP binding"/>
    <property type="evidence" value="ECO:0007669"/>
    <property type="project" value="UniProtKB-KW"/>
</dbReference>
<dbReference type="InterPro" id="IPR038765">
    <property type="entry name" value="Papain-like_cys_pep_sf"/>
</dbReference>
<dbReference type="EC" id="3.4.19.12" evidence="3"/>
<dbReference type="Pfam" id="PF04547">
    <property type="entry name" value="Anoctamin"/>
    <property type="match status" value="1"/>
</dbReference>
<dbReference type="InterPro" id="IPR003323">
    <property type="entry name" value="OTU_dom"/>
</dbReference>
<dbReference type="InterPro" id="IPR007632">
    <property type="entry name" value="Anoctamin"/>
</dbReference>
<keyword evidence="7" id="KW-0833">Ubl conjugation pathway</keyword>
<feature type="transmembrane region" description="Helical" evidence="14">
    <location>
        <begin position="504"/>
        <end position="534"/>
    </location>
</feature>
<dbReference type="SUPFAM" id="SSF52047">
    <property type="entry name" value="RNI-like"/>
    <property type="match status" value="1"/>
</dbReference>
<evidence type="ECO:0000313" key="16">
    <source>
        <dbReference type="EMBL" id="CAE7235814.1"/>
    </source>
</evidence>
<feature type="transmembrane region" description="Helical" evidence="14">
    <location>
        <begin position="897"/>
        <end position="920"/>
    </location>
</feature>
<dbReference type="SUPFAM" id="SSF52540">
    <property type="entry name" value="P-loop containing nucleoside triphosphate hydrolases"/>
    <property type="match status" value="1"/>
</dbReference>
<dbReference type="InterPro" id="IPR016181">
    <property type="entry name" value="Acyl_CoA_acyltransferase"/>
</dbReference>
<dbReference type="InterPro" id="IPR049452">
    <property type="entry name" value="Anoctamin_TM"/>
</dbReference>
<dbReference type="Proteomes" id="UP000649617">
    <property type="component" value="Unassembled WGS sequence"/>
</dbReference>
<evidence type="ECO:0000256" key="2">
    <source>
        <dbReference type="ARBA" id="ARBA00004141"/>
    </source>
</evidence>
<keyword evidence="10" id="KW-0067">ATP-binding</keyword>
<feature type="domain" description="OTU" evidence="15">
    <location>
        <begin position="114"/>
        <end position="307"/>
    </location>
</feature>
<dbReference type="Gene3D" id="1.20.1300.20">
    <property type="entry name" value="Peptidase C65 Otubain, subdomain 2"/>
    <property type="match status" value="1"/>
</dbReference>
<dbReference type="Pfam" id="PF10275">
    <property type="entry name" value="Peptidase_C65"/>
    <property type="match status" value="1"/>
</dbReference>
<feature type="transmembrane region" description="Helical" evidence="14">
    <location>
        <begin position="649"/>
        <end position="669"/>
    </location>
</feature>
<comment type="subcellular location">
    <subcellularLocation>
        <location evidence="2">Membrane</location>
        <topology evidence="2">Multi-pass membrane protein</topology>
    </subcellularLocation>
</comment>
<keyword evidence="11 14" id="KW-1133">Transmembrane helix</keyword>
<evidence type="ECO:0000256" key="1">
    <source>
        <dbReference type="ARBA" id="ARBA00000707"/>
    </source>
</evidence>
<keyword evidence="17" id="KW-1185">Reference proteome</keyword>
<feature type="compositionally biased region" description="Basic and acidic residues" evidence="13">
    <location>
        <begin position="18"/>
        <end position="32"/>
    </location>
</feature>